<gene>
    <name evidence="2" type="ORF">ENS15_06195</name>
</gene>
<dbReference type="EMBL" id="DSTT01000005">
    <property type="protein sequence ID" value="HFK24219.1"/>
    <property type="molecule type" value="Genomic_DNA"/>
</dbReference>
<evidence type="ECO:0000256" key="1">
    <source>
        <dbReference type="PROSITE-ProRule" id="PRU00339"/>
    </source>
</evidence>
<accession>A0A7C3N7B5</accession>
<organism evidence="2">
    <name type="scientific">candidate division WOR-3 bacterium</name>
    <dbReference type="NCBI Taxonomy" id="2052148"/>
    <lineage>
        <taxon>Bacteria</taxon>
        <taxon>Bacteria division WOR-3</taxon>
    </lineage>
</organism>
<dbReference type="InterPro" id="IPR029063">
    <property type="entry name" value="SAM-dependent_MTases_sf"/>
</dbReference>
<name>A0A7C3N7B5_UNCW3</name>
<dbReference type="InterPro" id="IPR011990">
    <property type="entry name" value="TPR-like_helical_dom_sf"/>
</dbReference>
<sequence>MLIPKTVIEIIDILQNSFNINITTSLNVKIHDLYNLGKIQTKEDFEKILFALYNYQNLFFENEDIKKVTKNIFENLEKDNLNILIFSSDIGSSLLSFVIDCELILKNLKKRKNVNYFAVYPSFFIVDRIKNGKIEYQQLIKANDDELKYFIDMIENYTIRTDLLNRINFIVSNPFNNSIKSEFFDMIIVNNFAKIFLKDRLVNFSKESYRLLKGGGYIVSDFKEMNIFSTGLFEQVGSEGLFYFKKPESDEFLVSDYTFEDALNFFKEKKYNESLGILQALLGKDDLMSVEILKLMLLIFTRQNDIMKIEFLEKQLELNGIKDPDFDFILGTYYFNRLNYSIAKLYFQKTLAQNPNNIYSLYYIALIDKMEGKKKSSKENFKRIVELIDRNDSYLPKLYTNDISKDMIRYIAESEIEEGIL</sequence>
<dbReference type="Gene3D" id="3.40.50.150">
    <property type="entry name" value="Vaccinia Virus protein VP39"/>
    <property type="match status" value="1"/>
</dbReference>
<dbReference type="SUPFAM" id="SSF53335">
    <property type="entry name" value="S-adenosyl-L-methionine-dependent methyltransferases"/>
    <property type="match status" value="1"/>
</dbReference>
<dbReference type="AlphaFoldDB" id="A0A7C3N7B5"/>
<evidence type="ECO:0000313" key="2">
    <source>
        <dbReference type="EMBL" id="HFK24219.1"/>
    </source>
</evidence>
<dbReference type="PROSITE" id="PS50005">
    <property type="entry name" value="TPR"/>
    <property type="match status" value="1"/>
</dbReference>
<keyword evidence="1" id="KW-0802">TPR repeat</keyword>
<feature type="repeat" description="TPR" evidence="1">
    <location>
        <begin position="324"/>
        <end position="357"/>
    </location>
</feature>
<dbReference type="SUPFAM" id="SSF81901">
    <property type="entry name" value="HCP-like"/>
    <property type="match status" value="1"/>
</dbReference>
<comment type="caution">
    <text evidence="2">The sequence shown here is derived from an EMBL/GenBank/DDBJ whole genome shotgun (WGS) entry which is preliminary data.</text>
</comment>
<protein>
    <submittedName>
        <fullName evidence="2">Uncharacterized protein</fullName>
    </submittedName>
</protein>
<dbReference type="InterPro" id="IPR019734">
    <property type="entry name" value="TPR_rpt"/>
</dbReference>
<dbReference type="Gene3D" id="1.25.40.10">
    <property type="entry name" value="Tetratricopeptide repeat domain"/>
    <property type="match status" value="1"/>
</dbReference>
<proteinExistence type="predicted"/>
<reference evidence="2" key="1">
    <citation type="journal article" date="2020" name="mSystems">
        <title>Genome- and Community-Level Interaction Insights into Carbon Utilization and Element Cycling Functions of Hydrothermarchaeota in Hydrothermal Sediment.</title>
        <authorList>
            <person name="Zhou Z."/>
            <person name="Liu Y."/>
            <person name="Xu W."/>
            <person name="Pan J."/>
            <person name="Luo Z.H."/>
            <person name="Li M."/>
        </authorList>
    </citation>
    <scope>NUCLEOTIDE SEQUENCE [LARGE SCALE GENOMIC DNA]</scope>
    <source>
        <strain evidence="2">SpSt-464</strain>
    </source>
</reference>